<gene>
    <name evidence="2" type="ORF">DFP88_10571</name>
</gene>
<evidence type="ECO:0000259" key="1">
    <source>
        <dbReference type="Pfam" id="PF04230"/>
    </source>
</evidence>
<protein>
    <submittedName>
        <fullName evidence="2">Polysaccharide pyruvyl transferase</fullName>
    </submittedName>
</protein>
<feature type="domain" description="Polysaccharide pyruvyl transferase" evidence="1">
    <location>
        <begin position="27"/>
        <end position="278"/>
    </location>
</feature>
<reference evidence="2 3" key="1">
    <citation type="submission" date="2018-06" db="EMBL/GenBank/DDBJ databases">
        <title>Genomic Encyclopedia of Type Strains, Phase III (KMG-III): the genomes of soil and plant-associated and newly described type strains.</title>
        <authorList>
            <person name="Whitman W."/>
        </authorList>
    </citation>
    <scope>NUCLEOTIDE SEQUENCE [LARGE SCALE GENOMIC DNA]</scope>
    <source>
        <strain evidence="2 3">CECT 9025</strain>
    </source>
</reference>
<dbReference type="AlphaFoldDB" id="A0A318T4P2"/>
<dbReference type="GO" id="GO:0016740">
    <property type="term" value="F:transferase activity"/>
    <property type="evidence" value="ECO:0007669"/>
    <property type="project" value="UniProtKB-KW"/>
</dbReference>
<dbReference type="Pfam" id="PF04230">
    <property type="entry name" value="PS_pyruv_trans"/>
    <property type="match status" value="1"/>
</dbReference>
<keyword evidence="2" id="KW-0808">Transferase</keyword>
<accession>A0A318T4P2</accession>
<keyword evidence="3" id="KW-1185">Reference proteome</keyword>
<comment type="caution">
    <text evidence="2">The sequence shown here is derived from an EMBL/GenBank/DDBJ whole genome shotgun (WGS) entry which is preliminary data.</text>
</comment>
<proteinExistence type="predicted"/>
<dbReference type="InterPro" id="IPR007345">
    <property type="entry name" value="Polysacch_pyruvyl_Trfase"/>
</dbReference>
<name>A0A318T4P2_9RHOB</name>
<dbReference type="EMBL" id="QJTE01000005">
    <property type="protein sequence ID" value="PYE82231.1"/>
    <property type="molecule type" value="Genomic_DNA"/>
</dbReference>
<sequence>MSHAGPPPDVGKFHHVHLIDTATASDNVGDEIIGDEARRHIDSLFPMAYLSSSAGHDGLGASSRQLVRSATLALLIGTNALSPRRQMGGTFIWHVAPQDVDLLAGKVVLFGVGANRDFDQVDPEQRDLLQKLLSRDHLHSVRDETGLKLLKAVGREGINTSCPTLWRYASAPPEVPQTSSDTVVFTLTAHKPDPIDARFIEILRARYKRLRFWPQQPRDMTYLESLGPTEGIEIIGPSLHAYDAALAETRCDVIGTRLHGCIRGLSHGRRILVIAIDNRARDIGAETGLPVVTRADVPRDLESRIDTGFATGLSVDPEPIQRFLSQFRSS</sequence>
<evidence type="ECO:0000313" key="2">
    <source>
        <dbReference type="EMBL" id="PYE82231.1"/>
    </source>
</evidence>
<evidence type="ECO:0000313" key="3">
    <source>
        <dbReference type="Proteomes" id="UP000248311"/>
    </source>
</evidence>
<dbReference type="Proteomes" id="UP000248311">
    <property type="component" value="Unassembled WGS sequence"/>
</dbReference>
<organism evidence="2 3">
    <name type="scientific">Pseudoroseicyclus aestuarii</name>
    <dbReference type="NCBI Taxonomy" id="1795041"/>
    <lineage>
        <taxon>Bacteria</taxon>
        <taxon>Pseudomonadati</taxon>
        <taxon>Pseudomonadota</taxon>
        <taxon>Alphaproteobacteria</taxon>
        <taxon>Rhodobacterales</taxon>
        <taxon>Paracoccaceae</taxon>
        <taxon>Pseudoroseicyclus</taxon>
    </lineage>
</organism>